<evidence type="ECO:0000256" key="1">
    <source>
        <dbReference type="ARBA" id="ARBA00023015"/>
    </source>
</evidence>
<dbReference type="PANTHER" id="PTHR47894">
    <property type="entry name" value="HTH-TYPE TRANSCRIPTIONAL REGULATOR GADX"/>
    <property type="match status" value="1"/>
</dbReference>
<accession>A0A4R1PSW5</accession>
<keyword evidence="3" id="KW-0804">Transcription</keyword>
<reference evidence="6 7" key="1">
    <citation type="submission" date="2019-03" db="EMBL/GenBank/DDBJ databases">
        <title>Genomic Encyclopedia of Type Strains, Phase IV (KMG-IV): sequencing the most valuable type-strain genomes for metagenomic binning, comparative biology and taxonomic classification.</title>
        <authorList>
            <person name="Goeker M."/>
        </authorList>
    </citation>
    <scope>NUCLEOTIDE SEQUENCE [LARGE SCALE GENOMIC DNA]</scope>
    <source>
        <strain evidence="6 7">DSM 2286</strain>
    </source>
</reference>
<feature type="compositionally biased region" description="Polar residues" evidence="4">
    <location>
        <begin position="41"/>
        <end position="51"/>
    </location>
</feature>
<comment type="caution">
    <text evidence="6">The sequence shown here is derived from an EMBL/GenBank/DDBJ whole genome shotgun (WGS) entry which is preliminary data.</text>
</comment>
<dbReference type="Pfam" id="PF12833">
    <property type="entry name" value="HTH_18"/>
    <property type="match status" value="1"/>
</dbReference>
<keyword evidence="2" id="KW-0238">DNA-binding</keyword>
<proteinExistence type="predicted"/>
<protein>
    <submittedName>
        <fullName evidence="6">AraC family transcriptional regulator</fullName>
    </submittedName>
</protein>
<dbReference type="GO" id="GO:0005829">
    <property type="term" value="C:cytosol"/>
    <property type="evidence" value="ECO:0007669"/>
    <property type="project" value="TreeGrafter"/>
</dbReference>
<dbReference type="GO" id="GO:0003700">
    <property type="term" value="F:DNA-binding transcription factor activity"/>
    <property type="evidence" value="ECO:0007669"/>
    <property type="project" value="InterPro"/>
</dbReference>
<sequence>MVFLGECREQTAFRTDRTKVREWPLASIREQGVGNNETSLKIDINGQQRSGRSGRLPSQGYASPGQVMSIERYSISMHFPRVLMNAARRRGLDEEILLAEAGISRRLLDNPHLRITPDQFSRLMRGVWRLGDDEFLGMGAQRCRQGLFALMAKQVVRSRSLHSVYYKLGHFYNLVNDSLRLDLKVEGEEAIFSMALSDPSQDPDYLLREFLLLLWHRFPSWLIGQRIPLKYVAFDHAAPEHLAEYRLMFPCPAKFEQPTNCLVFEARMLEAPVVQTAEALANHLRRAPIDWFTRPAYYPVYTRRVLDHLERSGDLAGATIQSTAAALHLTERTLRRRLCAEGSSFQALKDGMRRDMAIHYLTQPSLPISQVARQLGFSEPSAFTRAFKQWTGELPKTYRDAARKM</sequence>
<dbReference type="SUPFAM" id="SSF46689">
    <property type="entry name" value="Homeodomain-like"/>
    <property type="match status" value="1"/>
</dbReference>
<dbReference type="GO" id="GO:0000976">
    <property type="term" value="F:transcription cis-regulatory region binding"/>
    <property type="evidence" value="ECO:0007669"/>
    <property type="project" value="TreeGrafter"/>
</dbReference>
<dbReference type="Gene3D" id="1.10.10.60">
    <property type="entry name" value="Homeodomain-like"/>
    <property type="match status" value="1"/>
</dbReference>
<dbReference type="InterPro" id="IPR020449">
    <property type="entry name" value="Tscrpt_reg_AraC-type_HTH"/>
</dbReference>
<evidence type="ECO:0000259" key="5">
    <source>
        <dbReference type="PROSITE" id="PS01124"/>
    </source>
</evidence>
<evidence type="ECO:0000256" key="2">
    <source>
        <dbReference type="ARBA" id="ARBA00023125"/>
    </source>
</evidence>
<evidence type="ECO:0000256" key="4">
    <source>
        <dbReference type="SAM" id="MobiDB-lite"/>
    </source>
</evidence>
<dbReference type="EMBL" id="SMMU01000018">
    <property type="protein sequence ID" value="TCL29465.1"/>
    <property type="molecule type" value="Genomic_DNA"/>
</dbReference>
<dbReference type="PANTHER" id="PTHR47894:SF1">
    <property type="entry name" value="HTH-TYPE TRANSCRIPTIONAL REGULATOR VQSM"/>
    <property type="match status" value="1"/>
</dbReference>
<feature type="region of interest" description="Disordered" evidence="4">
    <location>
        <begin position="41"/>
        <end position="63"/>
    </location>
</feature>
<gene>
    <name evidence="6" type="ORF">EV691_11869</name>
</gene>
<feature type="domain" description="HTH araC/xylS-type" evidence="5">
    <location>
        <begin position="303"/>
        <end position="401"/>
    </location>
</feature>
<evidence type="ECO:0000313" key="6">
    <source>
        <dbReference type="EMBL" id="TCL29465.1"/>
    </source>
</evidence>
<dbReference type="Pfam" id="PF12625">
    <property type="entry name" value="Arabinose_bd"/>
    <property type="match status" value="1"/>
</dbReference>
<dbReference type="InterPro" id="IPR032687">
    <property type="entry name" value="AraC-type_N"/>
</dbReference>
<dbReference type="InterPro" id="IPR009057">
    <property type="entry name" value="Homeodomain-like_sf"/>
</dbReference>
<name>A0A4R1PSW5_9GAMM</name>
<keyword evidence="1" id="KW-0805">Transcription regulation</keyword>
<organism evidence="6 7">
    <name type="scientific">Azotobacter chroococcum</name>
    <dbReference type="NCBI Taxonomy" id="353"/>
    <lineage>
        <taxon>Bacteria</taxon>
        <taxon>Pseudomonadati</taxon>
        <taxon>Pseudomonadota</taxon>
        <taxon>Gammaproteobacteria</taxon>
        <taxon>Pseudomonadales</taxon>
        <taxon>Pseudomonadaceae</taxon>
        <taxon>Azotobacter</taxon>
    </lineage>
</organism>
<dbReference type="PRINTS" id="PR00032">
    <property type="entry name" value="HTHARAC"/>
</dbReference>
<dbReference type="InterPro" id="IPR018060">
    <property type="entry name" value="HTH_AraC"/>
</dbReference>
<evidence type="ECO:0000256" key="3">
    <source>
        <dbReference type="ARBA" id="ARBA00023163"/>
    </source>
</evidence>
<dbReference type="SMART" id="SM00342">
    <property type="entry name" value="HTH_ARAC"/>
    <property type="match status" value="1"/>
</dbReference>
<dbReference type="AlphaFoldDB" id="A0A4R1PSW5"/>
<dbReference type="PROSITE" id="PS01124">
    <property type="entry name" value="HTH_ARAC_FAMILY_2"/>
    <property type="match status" value="1"/>
</dbReference>
<evidence type="ECO:0000313" key="7">
    <source>
        <dbReference type="Proteomes" id="UP000295169"/>
    </source>
</evidence>
<dbReference type="Proteomes" id="UP000295169">
    <property type="component" value="Unassembled WGS sequence"/>
</dbReference>